<evidence type="ECO:0000313" key="1">
    <source>
        <dbReference type="EMBL" id="SKL83282.1"/>
    </source>
</evidence>
<protein>
    <submittedName>
        <fullName evidence="1">Uncharacterized protein</fullName>
    </submittedName>
</protein>
<dbReference type="AlphaFoldDB" id="A0A1U0VQY8"/>
<dbReference type="RefSeq" id="WP_079626554.1">
    <property type="nucleotide sequence ID" value="NZ_FVGW01000002.1"/>
</dbReference>
<accession>A0A1U0VQY8</accession>
<dbReference type="EMBL" id="FVGW01000002">
    <property type="protein sequence ID" value="SKL83282.1"/>
    <property type="molecule type" value="Genomic_DNA"/>
</dbReference>
<reference evidence="1 2" key="1">
    <citation type="submission" date="2016-11" db="EMBL/GenBank/DDBJ databases">
        <authorList>
            <consortium name="Pathogen Informatics"/>
        </authorList>
    </citation>
    <scope>NUCLEOTIDE SEQUENCE [LARGE SCALE GENOMIC DNA]</scope>
    <source>
        <strain evidence="1 2">911</strain>
    </source>
</reference>
<proteinExistence type="predicted"/>
<gene>
    <name evidence="1" type="ORF">SAMEA2259716_01784</name>
</gene>
<dbReference type="Proteomes" id="UP000190074">
    <property type="component" value="Unassembled WGS sequence"/>
</dbReference>
<sequence length="77" mass="8176">MTQPAPEGASAAPEAIQTAFQEGIDLGLQLARVCLSDAADYEEIAKDGGPVIADRMRKYVTVLCMMPTTYPPYAGAQ</sequence>
<evidence type="ECO:0000313" key="2">
    <source>
        <dbReference type="Proteomes" id="UP000190074"/>
    </source>
</evidence>
<name>A0A1U0VQY8_9MYCO</name>
<organism evidence="1 2">
    <name type="scientific">Mycobacteroides abscessus subsp. massiliense</name>
    <dbReference type="NCBI Taxonomy" id="1962118"/>
    <lineage>
        <taxon>Bacteria</taxon>
        <taxon>Bacillati</taxon>
        <taxon>Actinomycetota</taxon>
        <taxon>Actinomycetes</taxon>
        <taxon>Mycobacteriales</taxon>
        <taxon>Mycobacteriaceae</taxon>
        <taxon>Mycobacteroides</taxon>
        <taxon>Mycobacteroides abscessus</taxon>
    </lineage>
</organism>